<feature type="compositionally biased region" description="Basic and acidic residues" evidence="1">
    <location>
        <begin position="252"/>
        <end position="264"/>
    </location>
</feature>
<reference evidence="2 3" key="1">
    <citation type="submission" date="2020-01" db="EMBL/GenBank/DDBJ databases">
        <title>Aspergillus terreus IFO 6365 whole genome shotgun sequence.</title>
        <authorList>
            <person name="Kanamasa S."/>
            <person name="Takahashi H."/>
        </authorList>
    </citation>
    <scope>NUCLEOTIDE SEQUENCE [LARGE SCALE GENOMIC DNA]</scope>
    <source>
        <strain evidence="2 3">IFO 6365</strain>
    </source>
</reference>
<gene>
    <name evidence="2" type="ORF">ATEIFO6365_0013034900</name>
</gene>
<dbReference type="EMBL" id="BLJY01000013">
    <property type="protein sequence ID" value="GFF21015.1"/>
    <property type="molecule type" value="Genomic_DNA"/>
</dbReference>
<dbReference type="Gene3D" id="3.30.710.10">
    <property type="entry name" value="Potassium Channel Kv1.1, Chain A"/>
    <property type="match status" value="1"/>
</dbReference>
<dbReference type="PANTHER" id="PTHR37538:SF1">
    <property type="entry name" value="BTB DOMAIN-CONTAINING PROTEIN"/>
    <property type="match status" value="1"/>
</dbReference>
<protein>
    <submittedName>
        <fullName evidence="2">Uncharacterized protein</fullName>
    </submittedName>
</protein>
<dbReference type="OrthoDB" id="3594103at2759"/>
<feature type="compositionally biased region" description="Basic residues" evidence="1">
    <location>
        <begin position="1"/>
        <end position="11"/>
    </location>
</feature>
<dbReference type="PANTHER" id="PTHR37538">
    <property type="entry name" value="BTB DOMAIN-CONTAINING PROTEIN"/>
    <property type="match status" value="1"/>
</dbReference>
<accession>A0A5M3ZGJ4</accession>
<dbReference type="Proteomes" id="UP000452235">
    <property type="component" value="Unassembled WGS sequence"/>
</dbReference>
<proteinExistence type="predicted"/>
<name>A0A5M3ZGJ4_ASPTE</name>
<dbReference type="InterPro" id="IPR011333">
    <property type="entry name" value="SKP1/BTB/POZ_sf"/>
</dbReference>
<evidence type="ECO:0000313" key="3">
    <source>
        <dbReference type="Proteomes" id="UP000452235"/>
    </source>
</evidence>
<feature type="region of interest" description="Disordered" evidence="1">
    <location>
        <begin position="1"/>
        <end position="38"/>
    </location>
</feature>
<comment type="caution">
    <text evidence="2">The sequence shown here is derived from an EMBL/GenBank/DDBJ whole genome shotgun (WGS) entry which is preliminary data.</text>
</comment>
<evidence type="ECO:0000313" key="2">
    <source>
        <dbReference type="EMBL" id="GFF21015.1"/>
    </source>
</evidence>
<keyword evidence="3" id="KW-1185">Reference proteome</keyword>
<dbReference type="VEuPathDB" id="FungiDB:ATEG_09841"/>
<evidence type="ECO:0000256" key="1">
    <source>
        <dbReference type="SAM" id="MobiDB-lite"/>
    </source>
</evidence>
<feature type="compositionally biased region" description="Acidic residues" evidence="1">
    <location>
        <begin position="300"/>
        <end position="310"/>
    </location>
</feature>
<organism evidence="2 3">
    <name type="scientific">Aspergillus terreus</name>
    <dbReference type="NCBI Taxonomy" id="33178"/>
    <lineage>
        <taxon>Eukaryota</taxon>
        <taxon>Fungi</taxon>
        <taxon>Dikarya</taxon>
        <taxon>Ascomycota</taxon>
        <taxon>Pezizomycotina</taxon>
        <taxon>Eurotiomycetes</taxon>
        <taxon>Eurotiomycetidae</taxon>
        <taxon>Eurotiales</taxon>
        <taxon>Aspergillaceae</taxon>
        <taxon>Aspergillus</taxon>
        <taxon>Aspergillus subgen. Circumdati</taxon>
    </lineage>
</organism>
<sequence>MPKKPNKKKKSFLQTPRIAAEDNTMDTPPPPEPYSDPEIEEYTQRETSPYSTEAIVFHIGPSKTPYTVPQYYLRPYPQLNVPWGSLRLASVHPDIGHTLVHYLYTGTYETLRCSSSEGPRRAIEFRRSVHVYHAARVYGIAGLAQYAKEYMRRFDDAATLFDILDVGREVFSKLPEDETWFQEYIAEKMNSALEADQESFKDNLLQYNIGQDSRFDPLILRILLDTFLPRPEASPKAAVDDESMVSRCESPQVEHEDHLEPREEPVEEVPVEMDCVPKPVDEPDPEVADEPSPIEATPPPDEEPVEEVPVEMDPVPEPVYEPDPEVAEEPSPIGASPPPEGVVEEHHDIEIESPGIECLTS</sequence>
<dbReference type="AlphaFoldDB" id="A0A5M3ZGJ4"/>
<feature type="region of interest" description="Disordered" evidence="1">
    <location>
        <begin position="232"/>
        <end position="361"/>
    </location>
</feature>